<dbReference type="Proteomes" id="UP001345219">
    <property type="component" value="Chromosome 4"/>
</dbReference>
<dbReference type="PANTHER" id="PTHR31301:SF21">
    <property type="entry name" value="LOB DOMAIN-CONTAINING PROTEIN 27-RELATED"/>
    <property type="match status" value="1"/>
</dbReference>
<dbReference type="AlphaFoldDB" id="A0AAN7JNI0"/>
<dbReference type="PROSITE" id="PS50891">
    <property type="entry name" value="LOB"/>
    <property type="match status" value="1"/>
</dbReference>
<dbReference type="InterPro" id="IPR004883">
    <property type="entry name" value="LOB"/>
</dbReference>
<evidence type="ECO:0000313" key="4">
    <source>
        <dbReference type="Proteomes" id="UP001345219"/>
    </source>
</evidence>
<accession>A0AAN7JNI0</accession>
<protein>
    <recommendedName>
        <fullName evidence="2">LOB domain-containing protein</fullName>
    </recommendedName>
</protein>
<sequence length="231" mass="26142">MTLKRSSSNACAACKYQRRKCTPECQLAQYFPSDKPGVFKNAHRLFGVKNILNILKSIHDPAQKTDAMTSIIYQANLREMFPVRGCCHLIDSYYAQIQLLEEELHAVHSQLDFYRTQRHNQVPTSMATQLELGMAPPNMNPNHLLRHEIIALPQLGYSGGIAIHPNNDDSPYAYLESRQDALQAAGVIPNYGSVHPFFESDDNGTQSYIATSSEDMKDKTQSKERLLLRTR</sequence>
<evidence type="ECO:0000259" key="2">
    <source>
        <dbReference type="PROSITE" id="PS50891"/>
    </source>
</evidence>
<dbReference type="EMBL" id="JAXIOK010000017">
    <property type="protein sequence ID" value="KAK4750735.1"/>
    <property type="molecule type" value="Genomic_DNA"/>
</dbReference>
<keyword evidence="4" id="KW-1185">Reference proteome</keyword>
<name>A0AAN7JNI0_9MYRT</name>
<proteinExistence type="inferred from homology"/>
<gene>
    <name evidence="3" type="ORF">SAY87_004217</name>
</gene>
<feature type="domain" description="LOB" evidence="2">
    <location>
        <begin position="9"/>
        <end position="111"/>
    </location>
</feature>
<comment type="caution">
    <text evidence="3">The sequence shown here is derived from an EMBL/GenBank/DDBJ whole genome shotgun (WGS) entry which is preliminary data.</text>
</comment>
<evidence type="ECO:0000313" key="3">
    <source>
        <dbReference type="EMBL" id="KAK4750735.1"/>
    </source>
</evidence>
<organism evidence="3 4">
    <name type="scientific">Trapa incisa</name>
    <dbReference type="NCBI Taxonomy" id="236973"/>
    <lineage>
        <taxon>Eukaryota</taxon>
        <taxon>Viridiplantae</taxon>
        <taxon>Streptophyta</taxon>
        <taxon>Embryophyta</taxon>
        <taxon>Tracheophyta</taxon>
        <taxon>Spermatophyta</taxon>
        <taxon>Magnoliopsida</taxon>
        <taxon>eudicotyledons</taxon>
        <taxon>Gunneridae</taxon>
        <taxon>Pentapetalae</taxon>
        <taxon>rosids</taxon>
        <taxon>malvids</taxon>
        <taxon>Myrtales</taxon>
        <taxon>Lythraceae</taxon>
        <taxon>Trapa</taxon>
    </lineage>
</organism>
<evidence type="ECO:0000256" key="1">
    <source>
        <dbReference type="ARBA" id="ARBA00005474"/>
    </source>
</evidence>
<dbReference type="Pfam" id="PF03195">
    <property type="entry name" value="LOB"/>
    <property type="match status" value="1"/>
</dbReference>
<comment type="similarity">
    <text evidence="1">Belongs to the LOB domain-containing protein family.</text>
</comment>
<reference evidence="3 4" key="1">
    <citation type="journal article" date="2023" name="Hortic Res">
        <title>Pangenome of water caltrop reveals structural variations and asymmetric subgenome divergence after allopolyploidization.</title>
        <authorList>
            <person name="Zhang X."/>
            <person name="Chen Y."/>
            <person name="Wang L."/>
            <person name="Yuan Y."/>
            <person name="Fang M."/>
            <person name="Shi L."/>
            <person name="Lu R."/>
            <person name="Comes H.P."/>
            <person name="Ma Y."/>
            <person name="Chen Y."/>
            <person name="Huang G."/>
            <person name="Zhou Y."/>
            <person name="Zheng Z."/>
            <person name="Qiu Y."/>
        </authorList>
    </citation>
    <scope>NUCLEOTIDE SEQUENCE [LARGE SCALE GENOMIC DNA]</scope>
    <source>
        <tissue evidence="3">Roots</tissue>
    </source>
</reference>
<dbReference type="PANTHER" id="PTHR31301">
    <property type="entry name" value="LOB DOMAIN-CONTAINING PROTEIN 4-RELATED"/>
    <property type="match status" value="1"/>
</dbReference>